<sequence length="403" mass="46543">MKFKLPHYILVSFLAALCLMLTGSQAFAQRLVIKPHIQADWQIDNNFNKTENKEKIVHTYTVQPGLDFGYTTDKTLMTLDYTLKRFMYDDKDENILGQIDADEFDYTGHNAMFRFKTMPTQRLELGLDNTFMKTRDPASADANDNSIDKYKYILNRFAPRVVYNFGEKFNVALKYTNLLTDYSDDAPGEGEDSVENRGGLTWSYNLTPKTSFNLDYQIWERDYDKDTSDYTSNQVMFNVERQVNYLTFGAGIGYHNRNFDKTVASGDIDAFVWKLSVLGQNTPDAKSIPKHSIYFSLSSNLNDSGTGDTYYESIRLDARFTYLLMERLNCTLSGYFQNSDYETSSRDDDRWLISLGADYLINPFFTVGLSGGHEERDSNFPGKDFDNQYLMLKAKFNYDFAMK</sequence>
<dbReference type="Pfam" id="PF10082">
    <property type="entry name" value="BBP2_2"/>
    <property type="match status" value="1"/>
</dbReference>
<reference evidence="3 4" key="1">
    <citation type="submission" date="2018-06" db="EMBL/GenBank/DDBJ databases">
        <title>Complete Genome Sequence of Desulfobacter hydrogenophilus (DSM3380).</title>
        <authorList>
            <person name="Marietou A."/>
            <person name="Schreiber L."/>
            <person name="Marshall I."/>
            <person name="Jorgensen B."/>
        </authorList>
    </citation>
    <scope>NUCLEOTIDE SEQUENCE [LARGE SCALE GENOMIC DNA]</scope>
    <source>
        <strain evidence="3 4">DSM 3380</strain>
    </source>
</reference>
<organism evidence="3 4">
    <name type="scientific">Desulfobacter hydrogenophilus</name>
    <dbReference type="NCBI Taxonomy" id="2291"/>
    <lineage>
        <taxon>Bacteria</taxon>
        <taxon>Pseudomonadati</taxon>
        <taxon>Thermodesulfobacteriota</taxon>
        <taxon>Desulfobacteria</taxon>
        <taxon>Desulfobacterales</taxon>
        <taxon>Desulfobacteraceae</taxon>
        <taxon>Desulfobacter</taxon>
    </lineage>
</organism>
<dbReference type="OrthoDB" id="5418688at2"/>
<evidence type="ECO:0000313" key="2">
    <source>
        <dbReference type="EMBL" id="QBH14121.1"/>
    </source>
</evidence>
<proteinExistence type="predicted"/>
<reference evidence="2 5" key="2">
    <citation type="submission" date="2019-02" db="EMBL/GenBank/DDBJ databases">
        <title>Complete genome sequence of Desulfobacter hydrogenophilus AcRS1.</title>
        <authorList>
            <person name="Marietou A."/>
            <person name="Lund M.B."/>
            <person name="Marshall I.P.G."/>
            <person name="Schreiber L."/>
            <person name="Jorgensen B."/>
        </authorList>
    </citation>
    <scope>NUCLEOTIDE SEQUENCE [LARGE SCALE GENOMIC DNA]</scope>
    <source>
        <strain evidence="2 5">AcRS1</strain>
    </source>
</reference>
<evidence type="ECO:0000313" key="3">
    <source>
        <dbReference type="EMBL" id="RAM01590.1"/>
    </source>
</evidence>
<feature type="signal peptide" evidence="1">
    <location>
        <begin position="1"/>
        <end position="28"/>
    </location>
</feature>
<dbReference type="EMBL" id="CP036313">
    <property type="protein sequence ID" value="QBH14121.1"/>
    <property type="molecule type" value="Genomic_DNA"/>
</dbReference>
<dbReference type="RefSeq" id="WP_111957448.1">
    <property type="nucleotide sequence ID" value="NZ_CP036313.1"/>
</dbReference>
<dbReference type="Proteomes" id="UP000293902">
    <property type="component" value="Chromosome"/>
</dbReference>
<gene>
    <name evidence="3" type="ORF">DO021_13300</name>
    <name evidence="2" type="ORF">EYB58_15085</name>
</gene>
<dbReference type="EMBL" id="QLNI01000025">
    <property type="protein sequence ID" value="RAM01590.1"/>
    <property type="molecule type" value="Genomic_DNA"/>
</dbReference>
<dbReference type="AlphaFoldDB" id="A0A328FCX9"/>
<evidence type="ECO:0000256" key="1">
    <source>
        <dbReference type="SAM" id="SignalP"/>
    </source>
</evidence>
<dbReference type="SUPFAM" id="SSF56935">
    <property type="entry name" value="Porins"/>
    <property type="match status" value="1"/>
</dbReference>
<keyword evidence="1" id="KW-0732">Signal</keyword>
<accession>A0A328FCX9</accession>
<dbReference type="Proteomes" id="UP000248798">
    <property type="component" value="Unassembled WGS sequence"/>
</dbReference>
<evidence type="ECO:0000313" key="5">
    <source>
        <dbReference type="Proteomes" id="UP000293902"/>
    </source>
</evidence>
<evidence type="ECO:0000313" key="4">
    <source>
        <dbReference type="Proteomes" id="UP000248798"/>
    </source>
</evidence>
<name>A0A328FCX9_9BACT</name>
<protein>
    <submittedName>
        <fullName evidence="3">Capsular biosynthesis protein CpsB</fullName>
    </submittedName>
</protein>
<dbReference type="InterPro" id="IPR018759">
    <property type="entry name" value="BBP2_2"/>
</dbReference>
<feature type="chain" id="PRO_5030062927" evidence="1">
    <location>
        <begin position="29"/>
        <end position="403"/>
    </location>
</feature>
<keyword evidence="5" id="KW-1185">Reference proteome</keyword>